<dbReference type="InterPro" id="IPR036188">
    <property type="entry name" value="FAD/NAD-bd_sf"/>
</dbReference>
<feature type="domain" description="FAD dependent oxidoreductase" evidence="3">
    <location>
        <begin position="132"/>
        <end position="305"/>
    </location>
</feature>
<evidence type="ECO:0000313" key="4">
    <source>
        <dbReference type="EMBL" id="SDN48374.1"/>
    </source>
</evidence>
<keyword evidence="1" id="KW-0560">Oxidoreductase</keyword>
<dbReference type="Pfam" id="PF01266">
    <property type="entry name" value="DAO"/>
    <property type="match status" value="1"/>
</dbReference>
<sequence length="545" mass="60774">MTERHDVAILGAGIAGSILASVLARNGAKVLLLDAGSHPRFAIGESTIPYTSVLLKVVAARYGVPEIGHLSSFASVRKHVTGACGVKRNFGFVYQREGEAQRPEEVNQFVIPKMLHTENHFFRQDIDAYMTYVAARYGAVVRQNTRIESIDIDGSGVTLEAARGEKFLARYVVDASGHKAPVAARFGLREEPTRFRHHSRSLFTHMVDVTPYDEVVRTPAAYGNPSPWHQGTLHHVFDGGWLWVIPFDNTKDGTNPLVSVGLTLDPRRHPRPDGPPQQEFDDFLRRFPDIAPQFRNARPVREWVSTGRLQYSASGTVGDRYCVTAHAAGFIDALYSRGMTNTLEVVNVLGHRLLAAIRDDDFSRERFALVEQLEQRLLDANDDLVHSSFTAFRDYDLWNAVFRVWAISTVLGTFSLQTAYDRLRRFGDVQPLLELEDAKYLGSPFPTHDGTNELLRASTSLSDQVEDGTLEPREASRRIFDLLGQADFLPPPLQLARPENHFFHATPPRMARTAAWARTKAPAHIAGTITGAMSAFAREHVPSRG</sequence>
<name>A0A1H0BRV1_9ACTN</name>
<keyword evidence="5" id="KW-1185">Reference proteome</keyword>
<evidence type="ECO:0000259" key="3">
    <source>
        <dbReference type="Pfam" id="PF01266"/>
    </source>
</evidence>
<dbReference type="Proteomes" id="UP000199341">
    <property type="component" value="Unassembled WGS sequence"/>
</dbReference>
<dbReference type="SUPFAM" id="SSF51905">
    <property type="entry name" value="FAD/NAD(P)-binding domain"/>
    <property type="match status" value="1"/>
</dbReference>
<dbReference type="STRING" id="310781.SAMN05216259_104282"/>
<dbReference type="AlphaFoldDB" id="A0A1H0BRV1"/>
<evidence type="ECO:0000256" key="2">
    <source>
        <dbReference type="ARBA" id="ARBA00038396"/>
    </source>
</evidence>
<gene>
    <name evidence="4" type="ORF">SAMN05216259_104282</name>
</gene>
<dbReference type="Gene3D" id="3.50.50.60">
    <property type="entry name" value="FAD/NAD(P)-binding domain"/>
    <property type="match status" value="1"/>
</dbReference>
<comment type="similarity">
    <text evidence="2">Belongs to the flavin-dependent halogenase family. Bacterial tryptophan halogenase subfamily.</text>
</comment>
<dbReference type="GO" id="GO:0016491">
    <property type="term" value="F:oxidoreductase activity"/>
    <property type="evidence" value="ECO:0007669"/>
    <property type="project" value="UniProtKB-KW"/>
</dbReference>
<accession>A0A1H0BRV1</accession>
<dbReference type="PRINTS" id="PR00420">
    <property type="entry name" value="RNGMNOXGNASE"/>
</dbReference>
<dbReference type="PANTHER" id="PTHR43747">
    <property type="entry name" value="FAD-BINDING PROTEIN"/>
    <property type="match status" value="1"/>
</dbReference>
<dbReference type="PANTHER" id="PTHR43747:SF5">
    <property type="entry name" value="FAD-BINDING DOMAIN-CONTAINING PROTEIN"/>
    <property type="match status" value="1"/>
</dbReference>
<dbReference type="RefSeq" id="WP_093784058.1">
    <property type="nucleotide sequence ID" value="NZ_FNIE01000004.1"/>
</dbReference>
<proteinExistence type="inferred from homology"/>
<dbReference type="InterPro" id="IPR050816">
    <property type="entry name" value="Flavin-dep_Halogenase_NPB"/>
</dbReference>
<protein>
    <submittedName>
        <fullName evidence="4">FADH2 O2-dependent halogenase</fullName>
    </submittedName>
</protein>
<dbReference type="Pfam" id="PF13450">
    <property type="entry name" value="NAD_binding_8"/>
    <property type="match status" value="1"/>
</dbReference>
<evidence type="ECO:0000256" key="1">
    <source>
        <dbReference type="ARBA" id="ARBA00023002"/>
    </source>
</evidence>
<dbReference type="EMBL" id="FNIE01000004">
    <property type="protein sequence ID" value="SDN48374.1"/>
    <property type="molecule type" value="Genomic_DNA"/>
</dbReference>
<reference evidence="4 5" key="1">
    <citation type="submission" date="2016-10" db="EMBL/GenBank/DDBJ databases">
        <authorList>
            <person name="de Groot N.N."/>
        </authorList>
    </citation>
    <scope>NUCLEOTIDE SEQUENCE [LARGE SCALE GENOMIC DNA]</scope>
    <source>
        <strain evidence="4 5">CGMCC 4.2022</strain>
    </source>
</reference>
<evidence type="ECO:0000313" key="5">
    <source>
        <dbReference type="Proteomes" id="UP000199341"/>
    </source>
</evidence>
<dbReference type="InterPro" id="IPR006076">
    <property type="entry name" value="FAD-dep_OxRdtase"/>
</dbReference>
<organism evidence="4 5">
    <name type="scientific">Actinacidiphila guanduensis</name>
    <dbReference type="NCBI Taxonomy" id="310781"/>
    <lineage>
        <taxon>Bacteria</taxon>
        <taxon>Bacillati</taxon>
        <taxon>Actinomycetota</taxon>
        <taxon>Actinomycetes</taxon>
        <taxon>Kitasatosporales</taxon>
        <taxon>Streptomycetaceae</taxon>
        <taxon>Actinacidiphila</taxon>
    </lineage>
</organism>
<dbReference type="OrthoDB" id="103324at2"/>